<dbReference type="InterPro" id="IPR036116">
    <property type="entry name" value="FN3_sf"/>
</dbReference>
<keyword evidence="3" id="KW-1185">Reference proteome</keyword>
<dbReference type="SUPFAM" id="SSF49265">
    <property type="entry name" value="Fibronectin type III"/>
    <property type="match status" value="1"/>
</dbReference>
<name>A0A848LNA0_9BACT</name>
<evidence type="ECO:0000313" key="2">
    <source>
        <dbReference type="EMBL" id="NMO19325.1"/>
    </source>
</evidence>
<dbReference type="Proteomes" id="UP000518300">
    <property type="component" value="Unassembled WGS sequence"/>
</dbReference>
<evidence type="ECO:0000313" key="3">
    <source>
        <dbReference type="Proteomes" id="UP000518300"/>
    </source>
</evidence>
<dbReference type="EMBL" id="JABBJJ010000178">
    <property type="protein sequence ID" value="NMO19325.1"/>
    <property type="molecule type" value="Genomic_DNA"/>
</dbReference>
<dbReference type="AlphaFoldDB" id="A0A848LNA0"/>
<organism evidence="2 3">
    <name type="scientific">Pyxidicoccus fallax</name>
    <dbReference type="NCBI Taxonomy" id="394095"/>
    <lineage>
        <taxon>Bacteria</taxon>
        <taxon>Pseudomonadati</taxon>
        <taxon>Myxococcota</taxon>
        <taxon>Myxococcia</taxon>
        <taxon>Myxococcales</taxon>
        <taxon>Cystobacterineae</taxon>
        <taxon>Myxococcaceae</taxon>
        <taxon>Pyxidicoccus</taxon>
    </lineage>
</organism>
<protein>
    <submittedName>
        <fullName evidence="2">Fibronectin type III domain-containing protein</fullName>
    </submittedName>
</protein>
<sequence length="550" mass="58176">MRTSRPVLLSLLLCCTWLGCSEDDEPTAPDSGTAADAGFDAGMGSEDAGSDAGTGPEDAGADAGPTDGSVRVRRFLRHHTAAGVDARPEDFTRNPVELFVVEGEALVPVAGAAGGPGEYVFPDVPEGTYYLKVGSRFVVTDARTLDVSVNVLGRAEAQPLDAGSPYASMAYLNLSGVEEWNLRDYETLPLVEDPSAELHLVAEELGFVGDISPGEAYLGATRFQHTQAITRISGSLTRFEAEKGDRARVVQLSPRTLGTLPDGGTQNYLTAVRALHLPPLSHDGSEALSLQGTLQPLPQAELPLDWKVSAFAALAAEVNPTATVRGSIFGIYPGPYGQLHGSDTYAGELLRLRRPVGVTADAVGTLTYGNPHPATWNPVTEVSTGFGVQSQVGQAPRFNVSGYILVRDLTSRLAAGPIVPRIRPPRDLTLDGTVAYGSRSLAEGAHVLGWTPPSGRGADAYEVTLWRREMLSSGASTFVRVSTFYVDESATSVRLPPGLLQPGQHYYVTVGAVLAEGYDVSREPLRLNERAVYSEATAVSGLFSVTAAAP</sequence>
<gene>
    <name evidence="2" type="ORF">HG543_31305</name>
</gene>
<dbReference type="InterPro" id="IPR003961">
    <property type="entry name" value="FN3_dom"/>
</dbReference>
<comment type="caution">
    <text evidence="2">The sequence shown here is derived from an EMBL/GenBank/DDBJ whole genome shotgun (WGS) entry which is preliminary data.</text>
</comment>
<dbReference type="CDD" id="cd00063">
    <property type="entry name" value="FN3"/>
    <property type="match status" value="1"/>
</dbReference>
<evidence type="ECO:0000256" key="1">
    <source>
        <dbReference type="SAM" id="MobiDB-lite"/>
    </source>
</evidence>
<dbReference type="RefSeq" id="WP_169348576.1">
    <property type="nucleotide sequence ID" value="NZ_JABBJJ010000178.1"/>
</dbReference>
<dbReference type="PROSITE" id="PS51257">
    <property type="entry name" value="PROKAR_LIPOPROTEIN"/>
    <property type="match status" value="1"/>
</dbReference>
<accession>A0A848LNA0</accession>
<feature type="region of interest" description="Disordered" evidence="1">
    <location>
        <begin position="24"/>
        <end position="68"/>
    </location>
</feature>
<proteinExistence type="predicted"/>
<reference evidence="2 3" key="1">
    <citation type="submission" date="2020-04" db="EMBL/GenBank/DDBJ databases">
        <title>Draft genome of Pyxidicoccus fallax type strain.</title>
        <authorList>
            <person name="Whitworth D.E."/>
        </authorList>
    </citation>
    <scope>NUCLEOTIDE SEQUENCE [LARGE SCALE GENOMIC DNA]</scope>
    <source>
        <strain evidence="2 3">DSM 14698</strain>
    </source>
</reference>